<organism evidence="2 3">
    <name type="scientific">Tritrichomonas foetus</name>
    <dbReference type="NCBI Taxonomy" id="1144522"/>
    <lineage>
        <taxon>Eukaryota</taxon>
        <taxon>Metamonada</taxon>
        <taxon>Parabasalia</taxon>
        <taxon>Tritrichomonadida</taxon>
        <taxon>Tritrichomonadidae</taxon>
        <taxon>Tritrichomonas</taxon>
    </lineage>
</organism>
<name>A0A1J4JSV2_9EUKA</name>
<accession>A0A1J4JSV2</accession>
<comment type="caution">
    <text evidence="2">The sequence shown here is derived from an EMBL/GenBank/DDBJ whole genome shotgun (WGS) entry which is preliminary data.</text>
</comment>
<protein>
    <submittedName>
        <fullName evidence="2">Uncharacterized protein</fullName>
    </submittedName>
</protein>
<reference evidence="2" key="1">
    <citation type="submission" date="2016-10" db="EMBL/GenBank/DDBJ databases">
        <authorList>
            <person name="Benchimol M."/>
            <person name="Almeida L.G."/>
            <person name="Vasconcelos A.T."/>
            <person name="Perreira-Neves A."/>
            <person name="Rosa I.A."/>
            <person name="Tasca T."/>
            <person name="Bogo M.R."/>
            <person name="de Souza W."/>
        </authorList>
    </citation>
    <scope>NUCLEOTIDE SEQUENCE [LARGE SCALE GENOMIC DNA]</scope>
    <source>
        <strain evidence="2">K</strain>
    </source>
</reference>
<feature type="compositionally biased region" description="Basic residues" evidence="1">
    <location>
        <begin position="27"/>
        <end position="43"/>
    </location>
</feature>
<dbReference type="OrthoDB" id="6334211at2759"/>
<feature type="region of interest" description="Disordered" evidence="1">
    <location>
        <begin position="13"/>
        <end position="47"/>
    </location>
</feature>
<gene>
    <name evidence="2" type="ORF">TRFO_30902</name>
</gene>
<dbReference type="GeneID" id="94842316"/>
<keyword evidence="3" id="KW-1185">Reference proteome</keyword>
<dbReference type="Proteomes" id="UP000179807">
    <property type="component" value="Unassembled WGS sequence"/>
</dbReference>
<proteinExistence type="predicted"/>
<dbReference type="InterPro" id="IPR010736">
    <property type="entry name" value="SHIPPO-rpt"/>
</dbReference>
<dbReference type="AlphaFoldDB" id="A0A1J4JSV2"/>
<dbReference type="Pfam" id="PF07004">
    <property type="entry name" value="SHIPPO-rpt"/>
    <property type="match status" value="3"/>
</dbReference>
<evidence type="ECO:0000256" key="1">
    <source>
        <dbReference type="SAM" id="MobiDB-lite"/>
    </source>
</evidence>
<dbReference type="RefSeq" id="XP_068355275.1">
    <property type="nucleotide sequence ID" value="XM_068507612.1"/>
</dbReference>
<sequence length="343" mass="39957">MYTFTKIYMEVPEVNIPRPPASARSPKSPRGKGKPRRTPRPKSTRTQFELTLIRMKYSSNNNSDFGKDAPKITIGMSRPNPKISVFNPGPGSYDPPRQPISHRLQTRFPKAEIKKDNTTLTSKIDYIEHRLFPQARSASIGERTKHDLFAVYDTPPPNYMPKREVDRTHKIQGRHQPRKIEQSPGPGEYDPNDDFKYCPHFTRLVRATHNRTKWMISEDHPSPTEYSPNGNVVLPKEPQFTIGKKSRRRRRNNPRNKSCIIGLDVFHVRIGPPFDVDDALEYVRSHPDLKYVLHDVIEEIMELKPAAPLGYIRDYFLVEKERMEKEMSEIDPIDCYKALYRKY</sequence>
<dbReference type="EMBL" id="MLAK01000881">
    <property type="protein sequence ID" value="OHT02139.1"/>
    <property type="molecule type" value="Genomic_DNA"/>
</dbReference>
<dbReference type="VEuPathDB" id="TrichDB:TRFO_30902"/>
<evidence type="ECO:0000313" key="2">
    <source>
        <dbReference type="EMBL" id="OHT02139.1"/>
    </source>
</evidence>
<feature type="region of interest" description="Disordered" evidence="1">
    <location>
        <begin position="151"/>
        <end position="188"/>
    </location>
</feature>
<evidence type="ECO:0000313" key="3">
    <source>
        <dbReference type="Proteomes" id="UP000179807"/>
    </source>
</evidence>